<comment type="caution">
    <text evidence="5">The sequence shown here is derived from an EMBL/GenBank/DDBJ whole genome shotgun (WGS) entry which is preliminary data.</text>
</comment>
<evidence type="ECO:0000259" key="4">
    <source>
        <dbReference type="Pfam" id="PF00535"/>
    </source>
</evidence>
<evidence type="ECO:0000256" key="2">
    <source>
        <dbReference type="ARBA" id="ARBA00022676"/>
    </source>
</evidence>
<organism evidence="5 6">
    <name type="scientific">Coprobacter tertius</name>
    <dbReference type="NCBI Taxonomy" id="2944915"/>
    <lineage>
        <taxon>Bacteria</taxon>
        <taxon>Pseudomonadati</taxon>
        <taxon>Bacteroidota</taxon>
        <taxon>Bacteroidia</taxon>
        <taxon>Bacteroidales</taxon>
        <taxon>Barnesiellaceae</taxon>
        <taxon>Coprobacter</taxon>
    </lineage>
</organism>
<dbReference type="InterPro" id="IPR001173">
    <property type="entry name" value="Glyco_trans_2-like"/>
</dbReference>
<keyword evidence="2" id="KW-0328">Glycosyltransferase</keyword>
<evidence type="ECO:0000256" key="1">
    <source>
        <dbReference type="ARBA" id="ARBA00006739"/>
    </source>
</evidence>
<dbReference type="EMBL" id="JANDHW010000002">
    <property type="protein sequence ID" value="MCP9610942.1"/>
    <property type="molecule type" value="Genomic_DNA"/>
</dbReference>
<gene>
    <name evidence="5" type="ORF">NMU02_02400</name>
</gene>
<keyword evidence="6" id="KW-1185">Reference proteome</keyword>
<protein>
    <submittedName>
        <fullName evidence="5">Glycosyltransferase family 2 protein</fullName>
    </submittedName>
</protein>
<accession>A0ABT1ME85</accession>
<dbReference type="InterPro" id="IPR029044">
    <property type="entry name" value="Nucleotide-diphossugar_trans"/>
</dbReference>
<comment type="similarity">
    <text evidence="1">Belongs to the glycosyltransferase 2 family.</text>
</comment>
<evidence type="ECO:0000256" key="3">
    <source>
        <dbReference type="ARBA" id="ARBA00022679"/>
    </source>
</evidence>
<feature type="domain" description="Glycosyltransferase 2-like" evidence="4">
    <location>
        <begin position="7"/>
        <end position="138"/>
    </location>
</feature>
<dbReference type="Pfam" id="PF00535">
    <property type="entry name" value="Glycos_transf_2"/>
    <property type="match status" value="1"/>
</dbReference>
<dbReference type="Proteomes" id="UP001205603">
    <property type="component" value="Unassembled WGS sequence"/>
</dbReference>
<dbReference type="CDD" id="cd04186">
    <property type="entry name" value="GT_2_like_c"/>
    <property type="match status" value="1"/>
</dbReference>
<evidence type="ECO:0000313" key="6">
    <source>
        <dbReference type="Proteomes" id="UP001205603"/>
    </source>
</evidence>
<dbReference type="PANTHER" id="PTHR43179">
    <property type="entry name" value="RHAMNOSYLTRANSFERASE WBBL"/>
    <property type="match status" value="1"/>
</dbReference>
<dbReference type="RefSeq" id="WP_255025580.1">
    <property type="nucleotide sequence ID" value="NZ_JANDHW010000002.1"/>
</dbReference>
<dbReference type="Gene3D" id="3.90.550.10">
    <property type="entry name" value="Spore Coat Polysaccharide Biosynthesis Protein SpsA, Chain A"/>
    <property type="match status" value="1"/>
</dbReference>
<dbReference type="PANTHER" id="PTHR43179:SF12">
    <property type="entry name" value="GALACTOFURANOSYLTRANSFERASE GLFT2"/>
    <property type="match status" value="1"/>
</dbReference>
<dbReference type="SUPFAM" id="SSF53448">
    <property type="entry name" value="Nucleotide-diphospho-sugar transferases"/>
    <property type="match status" value="1"/>
</dbReference>
<keyword evidence="3" id="KW-0808">Transferase</keyword>
<name>A0ABT1ME85_9BACT</name>
<reference evidence="5 6" key="1">
    <citation type="submission" date="2022-07" db="EMBL/GenBank/DDBJ databases">
        <title>Fecal culturing of patients with breast cancer.</title>
        <authorList>
            <person name="Teng N.M.Y."/>
            <person name="Kiu R."/>
            <person name="Evans R."/>
            <person name="Baker D.J."/>
            <person name="Zenner C."/>
            <person name="Robinson S.D."/>
            <person name="Hall L.J."/>
        </authorList>
    </citation>
    <scope>NUCLEOTIDE SEQUENCE [LARGE SCALE GENOMIC DNA]</scope>
    <source>
        <strain evidence="5 6">LH1063</strain>
    </source>
</reference>
<sequence>MIKDLVSVILVNYNGFKDTCEIVDSLKSIETYPYEIIVVDNASDNGEGDRLQKQYPEISVICSNRNLGFAGGNNLGIGRAKGEFLFFLNNDTILTRPVLEILAGCLKKDKQLGCVSPKTTFWPENSVLQYAGATPMSRITLRNEFIGYNRKDDGSYDIPCKTSFPNGAAMMIRHSDVEKFGLMPNLYFLYYEELDWCVQMQKAGFYIWYEPRAVVAHKESASVGLQSPLQVYYHTRNRLIFVRRTIVNRYERIVAYAYQLVCAVPKRFVFFLVSRKYRLLKPLLKGACDGIKAVCSKRLMLW</sequence>
<evidence type="ECO:0000313" key="5">
    <source>
        <dbReference type="EMBL" id="MCP9610942.1"/>
    </source>
</evidence>
<proteinExistence type="inferred from homology"/>